<feature type="region of interest" description="Disordered" evidence="2">
    <location>
        <begin position="519"/>
        <end position="548"/>
    </location>
</feature>
<feature type="region of interest" description="Disordered" evidence="2">
    <location>
        <begin position="318"/>
        <end position="347"/>
    </location>
</feature>
<reference evidence="4 5" key="1">
    <citation type="journal article" date="2023" name="Commun. Biol.">
        <title>Reorganization of the ancestral sex-determining regions during the evolution of trioecy in Pleodorina starrii.</title>
        <authorList>
            <person name="Takahashi K."/>
            <person name="Suzuki S."/>
            <person name="Kawai-Toyooka H."/>
            <person name="Yamamoto K."/>
            <person name="Hamaji T."/>
            <person name="Ootsuki R."/>
            <person name="Yamaguchi H."/>
            <person name="Kawachi M."/>
            <person name="Higashiyama T."/>
            <person name="Nozaki H."/>
        </authorList>
    </citation>
    <scope>NUCLEOTIDE SEQUENCE [LARGE SCALE GENOMIC DNA]</scope>
    <source>
        <strain evidence="4 5">NIES-4479</strain>
    </source>
</reference>
<feature type="compositionally biased region" description="Low complexity" evidence="2">
    <location>
        <begin position="519"/>
        <end position="533"/>
    </location>
</feature>
<feature type="region of interest" description="Disordered" evidence="2">
    <location>
        <begin position="740"/>
        <end position="787"/>
    </location>
</feature>
<dbReference type="Gene3D" id="2.60.40.10">
    <property type="entry name" value="Immunoglobulins"/>
    <property type="match status" value="3"/>
</dbReference>
<proteinExistence type="predicted"/>
<feature type="compositionally biased region" description="Basic and acidic residues" evidence="2">
    <location>
        <begin position="67"/>
        <end position="85"/>
    </location>
</feature>
<organism evidence="4 5">
    <name type="scientific">Pleodorina starrii</name>
    <dbReference type="NCBI Taxonomy" id="330485"/>
    <lineage>
        <taxon>Eukaryota</taxon>
        <taxon>Viridiplantae</taxon>
        <taxon>Chlorophyta</taxon>
        <taxon>core chlorophytes</taxon>
        <taxon>Chlorophyceae</taxon>
        <taxon>CS clade</taxon>
        <taxon>Chlamydomonadales</taxon>
        <taxon>Volvocaceae</taxon>
        <taxon>Pleodorina</taxon>
    </lineage>
</organism>
<feature type="compositionally biased region" description="Basic residues" evidence="2">
    <location>
        <begin position="148"/>
        <end position="159"/>
    </location>
</feature>
<dbReference type="SUPFAM" id="SSF49452">
    <property type="entry name" value="Starch-binding domain-like"/>
    <property type="match status" value="3"/>
</dbReference>
<feature type="compositionally biased region" description="Low complexity" evidence="2">
    <location>
        <begin position="698"/>
        <end position="714"/>
    </location>
</feature>
<feature type="region of interest" description="Disordered" evidence="2">
    <location>
        <begin position="1956"/>
        <end position="2001"/>
    </location>
</feature>
<comment type="caution">
    <text evidence="4">The sequence shown here is derived from an EMBL/GenBank/DDBJ whole genome shotgun (WGS) entry which is preliminary data.</text>
</comment>
<dbReference type="GO" id="GO:0016020">
    <property type="term" value="C:membrane"/>
    <property type="evidence" value="ECO:0007669"/>
    <property type="project" value="TreeGrafter"/>
</dbReference>
<dbReference type="GO" id="GO:2001070">
    <property type="term" value="F:starch binding"/>
    <property type="evidence" value="ECO:0007669"/>
    <property type="project" value="InterPro"/>
</dbReference>
<evidence type="ECO:0000259" key="3">
    <source>
        <dbReference type="PROSITE" id="PS51166"/>
    </source>
</evidence>
<keyword evidence="5" id="KW-1185">Reference proteome</keyword>
<feature type="region of interest" description="Disordered" evidence="2">
    <location>
        <begin position="698"/>
        <end position="718"/>
    </location>
</feature>
<dbReference type="PANTHER" id="PTHR15048:SF0">
    <property type="entry name" value="STARCH-BINDING DOMAIN-CONTAINING PROTEIN 1"/>
    <property type="match status" value="1"/>
</dbReference>
<feature type="region of interest" description="Disordered" evidence="2">
    <location>
        <begin position="873"/>
        <end position="900"/>
    </location>
</feature>
<feature type="domain" description="CBM20" evidence="3">
    <location>
        <begin position="548"/>
        <end position="656"/>
    </location>
</feature>
<feature type="compositionally biased region" description="Gly residues" evidence="2">
    <location>
        <begin position="1977"/>
        <end position="1989"/>
    </location>
</feature>
<gene>
    <name evidence="4" type="primary">PLESTB001500</name>
    <name evidence="4" type="ORF">PLESTB_000896500</name>
</gene>
<evidence type="ECO:0000256" key="1">
    <source>
        <dbReference type="SAM" id="Coils"/>
    </source>
</evidence>
<feature type="compositionally biased region" description="Basic and acidic residues" evidence="2">
    <location>
        <begin position="747"/>
        <end position="776"/>
    </location>
</feature>
<dbReference type="InterPro" id="IPR013783">
    <property type="entry name" value="Ig-like_fold"/>
</dbReference>
<feature type="coiled-coil region" evidence="1">
    <location>
        <begin position="1239"/>
        <end position="1302"/>
    </location>
</feature>
<evidence type="ECO:0000313" key="4">
    <source>
        <dbReference type="EMBL" id="GLC54697.1"/>
    </source>
</evidence>
<dbReference type="SMART" id="SM01065">
    <property type="entry name" value="CBM_2"/>
    <property type="match status" value="3"/>
</dbReference>
<feature type="compositionally biased region" description="Basic and acidic residues" evidence="2">
    <location>
        <begin position="1961"/>
        <end position="1974"/>
    </location>
</feature>
<feature type="compositionally biased region" description="Pro residues" evidence="2">
    <location>
        <begin position="97"/>
        <end position="113"/>
    </location>
</feature>
<name>A0A9W6BN88_9CHLO</name>
<dbReference type="InterPro" id="IPR002044">
    <property type="entry name" value="CBM20"/>
</dbReference>
<feature type="compositionally biased region" description="Low complexity" evidence="2">
    <location>
        <begin position="466"/>
        <end position="475"/>
    </location>
</feature>
<dbReference type="PROSITE" id="PS51166">
    <property type="entry name" value="CBM20"/>
    <property type="match status" value="3"/>
</dbReference>
<dbReference type="PANTHER" id="PTHR15048">
    <property type="entry name" value="STARCH-BINDING DOMAIN-CONTAINING PROTEIN 1"/>
    <property type="match status" value="1"/>
</dbReference>
<feature type="domain" description="CBM20" evidence="3">
    <location>
        <begin position="357"/>
        <end position="466"/>
    </location>
</feature>
<feature type="region of interest" description="Disordered" evidence="2">
    <location>
        <begin position="431"/>
        <end position="486"/>
    </location>
</feature>
<dbReference type="InterPro" id="IPR013784">
    <property type="entry name" value="Carb-bd-like_fold"/>
</dbReference>
<dbReference type="CDD" id="cd05467">
    <property type="entry name" value="CBM20"/>
    <property type="match status" value="2"/>
</dbReference>
<feature type="coiled-coil region" evidence="1">
    <location>
        <begin position="1405"/>
        <end position="1613"/>
    </location>
</feature>
<protein>
    <recommendedName>
        <fullName evidence="3">CBM20 domain-containing protein</fullName>
    </recommendedName>
</protein>
<sequence length="2001" mass="208178">MWTTAGGVRGDSGVLPANPAPRVFISLRPETPAKCTNRLMGFRISSASPKPISIWGVKRRRGQSCRAAREAAPDSNHHGGSDARRNVAASASTAPGAAPPPAPAVPPSAPAPLPRASHHAPPGSGSAACPQPNDLSDPKTGRGAVASHAHHHHHQHQHHAPAVGPDRPTTASNGASVASVAGAALPASAAASTAGPGSSPPRPRLRFLVPSFTTQPGQYLVVVGGCVSLGRWQPGRGLALRWSEGHRWSGELEGEAAEEARGAEFKVVMVDSRTNTVMWEQGCNRVLQLVPPPSAGPSALPPEQLVLCEWGNELSHLSGEASVPPQSSKRAPSCTAAGKGDSRGAANASAADVGGVIASGLRARVQVVVPLYVGGPGQRLVVVGNLPELGGWDVARGVELSCSPGHIWRGEVELPLGTMLEAKLVVLGPGGGEERWEAGPNRTLTLQTPPPEDFLPPPPPPPSTSAPPSTASASADEPHPEPSSARRAVAGHYVVLCHWGITGCSQALYRPNVPLEEPAAAAAPQGQHPQSQPRPRPQDAGGDGDGLSDRQVLSLVHFTVPQYVTTPGQHLVLVGSAPAMGAWNPSGGVELKWRPGHSWSAELLLPAQQDIEAKVVYYDNGRYSWEPGPNRSLPLSQVLAGCSPGAEPLFTCYWGHTPTTPVVVIPKRHPRDLPPELQQLEAEVVEAAEAQPLPPPVAEVVLGEGKGSPPSSSAEGEEDANPLLQFLVFMMGAFIQQQEDNNNHNYHNNDHNHHNNHNNDHNDDNGQDRDQDRDQPRPSVDGSALARPGDEAAAAAAFSSQLDEARRALRAARFRSTKLAWELAETRRQYEARLEELSQITRDSDLAAAAAAAAAVATTTTTVAAAVAPSRGVSGAAPHGHNGAASAASSPDTENAAADAAGTAGGVTAGADGTEAATATVAAGGPVGVEAEAEGAPLVPPAPALPEMGPQALSAAVSSLTGRVPPAELQRLRELLRAVQAAEVEVEARAGNMGPAPSAGEKQELASAELALVAARDALRARLEGLVGSSGAALAAAVRWAAERAAERAAGAATAAAAAPLVGLPAEEAREHGVAVAADGPGKEAEEAEGALPVPPAPALPEMGPQALSAAVSSLMGRVPPAELQRLRELLRAVQAAEVKVEARAGNMGPAPSAGEKQELASAELALVAARDALRARLEGLVGSSGAAVAAAVRWAAERAPEGAAGTADRDQNARKAHKAHKAQAAEGLQDPEASRLLLAEAMNAVEVLRSELEVAQQQRARELRAAQEVQRQAEERHAVEVAELELQLEALRRQHAAASAAAAQAAAVAGETNAAAEALVHDLRLAVKSADAGAAAAAAAAEAARSGFRARESELLRQLEAERRRLAEAVSERRGADAAAAAGAAEDSAARRRAESYVREAELLRSIEKERELANQAAKRAAAEAAARADEAARHQQQLADVKESTLRQLEALRLAAESQRAATEAAVASLDHQGAAREAELAAQLQEAHLRLEALSAAAASQRAESEAALSELSNSVAARDGELEELRRRLEATHGSAEAARAARAALGREVEALAWELSAALATAAHLEETGEAAEAAAAQAEAALRAEIATLMSRAVSLEHQLTEARRQYDSDLLAAERLAVAARQAALAAAQAEFERRCRALREAHEGEMEAARRREAELQTALEEAVERGEGAQAAAAADHEAVRQALSQQLEAVRAESSARLEASRVEMAAVRRQLEGMVATAAAELADTRQRYEAALLEQQRRLMGELEEGRRELQAAAEAATRVHNERDNLAAQRLEELRSELEATALAREQALRQRLEGDVAAAAAAHRRVAAALAEQQQLAAEAAAAAVGDERAAREAEARAAREVYEEMVARQQAVAEEQLNRELAALAAAHSAEVAALEEAHERRLAERAALLGEVAAALGGEVEALRAELEERQEMYAALAAEQRDVAAAAAAAEGQVSELEQQLRASEERHAKQLEELRWVGGSGSGSGSGSGRTGSSPSAVTGRG</sequence>
<evidence type="ECO:0000256" key="2">
    <source>
        <dbReference type="SAM" id="MobiDB-lite"/>
    </source>
</evidence>
<dbReference type="Pfam" id="PF00686">
    <property type="entry name" value="CBM_20"/>
    <property type="match status" value="3"/>
</dbReference>
<accession>A0A9W6BN88</accession>
<feature type="compositionally biased region" description="Pro residues" evidence="2">
    <location>
        <begin position="448"/>
        <end position="465"/>
    </location>
</feature>
<keyword evidence="1" id="KW-0175">Coiled coil</keyword>
<feature type="domain" description="CBM20" evidence="3">
    <location>
        <begin position="197"/>
        <end position="312"/>
    </location>
</feature>
<feature type="region of interest" description="Disordered" evidence="2">
    <location>
        <begin position="1201"/>
        <end position="1229"/>
    </location>
</feature>
<feature type="region of interest" description="Disordered" evidence="2">
    <location>
        <begin position="64"/>
        <end position="175"/>
    </location>
</feature>
<feature type="coiled-coil region" evidence="1">
    <location>
        <begin position="1648"/>
        <end position="1805"/>
    </location>
</feature>
<dbReference type="EMBL" id="BRXU01000011">
    <property type="protein sequence ID" value="GLC54697.1"/>
    <property type="molecule type" value="Genomic_DNA"/>
</dbReference>
<dbReference type="Proteomes" id="UP001165080">
    <property type="component" value="Unassembled WGS sequence"/>
</dbReference>
<evidence type="ECO:0000313" key="5">
    <source>
        <dbReference type="Proteomes" id="UP001165080"/>
    </source>
</evidence>